<evidence type="ECO:0000313" key="3">
    <source>
        <dbReference type="Proteomes" id="UP000034290"/>
    </source>
</evidence>
<dbReference type="AlphaFoldDB" id="A0A0G1XXD1"/>
<proteinExistence type="predicted"/>
<dbReference type="EMBL" id="LCRM01000036">
    <property type="protein sequence ID" value="KKW35843.1"/>
    <property type="molecule type" value="Genomic_DNA"/>
</dbReference>
<gene>
    <name evidence="2" type="ORF">UY81_C0036G0006</name>
</gene>
<feature type="non-terminal residue" evidence="2">
    <location>
        <position position="1"/>
    </location>
</feature>
<feature type="region of interest" description="Disordered" evidence="1">
    <location>
        <begin position="1"/>
        <end position="57"/>
    </location>
</feature>
<evidence type="ECO:0000313" key="2">
    <source>
        <dbReference type="EMBL" id="KKW35843.1"/>
    </source>
</evidence>
<accession>A0A0G1XXD1</accession>
<comment type="caution">
    <text evidence="2">The sequence shown here is derived from an EMBL/GenBank/DDBJ whole genome shotgun (WGS) entry which is preliminary data.</text>
</comment>
<evidence type="ECO:0000256" key="1">
    <source>
        <dbReference type="SAM" id="MobiDB-lite"/>
    </source>
</evidence>
<reference evidence="2 3" key="1">
    <citation type="journal article" date="2015" name="Nature">
        <title>rRNA introns, odd ribosomes, and small enigmatic genomes across a large radiation of phyla.</title>
        <authorList>
            <person name="Brown C.T."/>
            <person name="Hug L.A."/>
            <person name="Thomas B.C."/>
            <person name="Sharon I."/>
            <person name="Castelle C.J."/>
            <person name="Singh A."/>
            <person name="Wilkins M.J."/>
            <person name="Williams K.H."/>
            <person name="Banfield J.F."/>
        </authorList>
    </citation>
    <scope>NUCLEOTIDE SEQUENCE [LARGE SCALE GENOMIC DNA]</scope>
</reference>
<dbReference type="Proteomes" id="UP000034290">
    <property type="component" value="Unassembled WGS sequence"/>
</dbReference>
<name>A0A0G1XXD1_9BACT</name>
<organism evidence="2 3">
    <name type="scientific">Candidatus Giovannonibacteria bacterium GW2011_GWA2_53_7</name>
    <dbReference type="NCBI Taxonomy" id="1618650"/>
    <lineage>
        <taxon>Bacteria</taxon>
        <taxon>Candidatus Giovannoniibacteriota</taxon>
    </lineage>
</organism>
<sequence length="57" mass="6049">KLSDNVIASEAKQSQRRDCPAFGRDPAKGGDFVAEAPRNDNVYVHDSKSQTTGAAGN</sequence>
<protein>
    <submittedName>
        <fullName evidence="2">Uncharacterized protein</fullName>
    </submittedName>
</protein>